<dbReference type="InterPro" id="IPR050482">
    <property type="entry name" value="Sensor_HK_TwoCompSys"/>
</dbReference>
<dbReference type="InterPro" id="IPR000700">
    <property type="entry name" value="PAS-assoc_C"/>
</dbReference>
<dbReference type="Gene3D" id="1.20.5.1930">
    <property type="match status" value="1"/>
</dbReference>
<evidence type="ECO:0000313" key="10">
    <source>
        <dbReference type="Proteomes" id="UP000831796"/>
    </source>
</evidence>
<dbReference type="KEGG" id="hcu:MUN79_08070"/>
<feature type="domain" description="Histidine kinase" evidence="6">
    <location>
        <begin position="232"/>
        <end position="419"/>
    </location>
</feature>
<dbReference type="InterPro" id="IPR005467">
    <property type="entry name" value="His_kinase_dom"/>
</dbReference>
<dbReference type="PROSITE" id="PS50112">
    <property type="entry name" value="PAS"/>
    <property type="match status" value="1"/>
</dbReference>
<feature type="domain" description="PAS" evidence="7">
    <location>
        <begin position="85"/>
        <end position="141"/>
    </location>
</feature>
<dbReference type="SUPFAM" id="SSF55785">
    <property type="entry name" value="PYP-like sensor domain (PAS domain)"/>
    <property type="match status" value="2"/>
</dbReference>
<keyword evidence="5" id="KW-0902">Two-component regulatory system</keyword>
<keyword evidence="10" id="KW-1185">Reference proteome</keyword>
<evidence type="ECO:0000259" key="8">
    <source>
        <dbReference type="PROSITE" id="PS50113"/>
    </source>
</evidence>
<dbReference type="InterPro" id="IPR035965">
    <property type="entry name" value="PAS-like_dom_sf"/>
</dbReference>
<evidence type="ECO:0000313" key="9">
    <source>
        <dbReference type="EMBL" id="UOQ73855.1"/>
    </source>
</evidence>
<reference evidence="9" key="1">
    <citation type="submission" date="2022-04" db="EMBL/GenBank/DDBJ databases">
        <title>Hymenobacter sp. isolated from the air.</title>
        <authorList>
            <person name="Won M."/>
            <person name="Lee C.-M."/>
            <person name="Woen H.-Y."/>
            <person name="Kwon S.-W."/>
        </authorList>
    </citation>
    <scope>NUCLEOTIDE SEQUENCE</scope>
    <source>
        <strain evidence="9">5116S-3</strain>
    </source>
</reference>
<sequence length="419" mass="46703">MPFDVLAQAIHPDDRSSVRQALYACVHHHAQLDLTHRVLWPDGSVHYVAAYGHVVPDALGRPLCLSGLMHDVTARYAAEEELRQERNFVRSLLDHSTDGILSFDQQGRITAWNKAMEKLSGQPEAQMLTQYLFDHVPFPPDSAPGQVIQQLMAGEAEPAPTCRLPPPPRAPAVRHHRHSTAPATRVDRGGLLILRDVTELNRLQAAATDAQLRQQREVLRAVLVAQEEERRRISEALHNGIGQLLFAAKLNLEHQLLTPAAPDKVLPLLNEAIRATRVVSFELTPIVLEDFGLQTALQKLTQHLPPRQLQLYTHLQGLEQRRPHELDLAIYRIVQELVNNTLKHARTTEATLHVAHEDGQVYLSMEDNGVGFTPTTTTELPKTLGLATIRNRVALFGGTMQLTSRPGWGTIVTVTLPVQ</sequence>
<dbReference type="AlphaFoldDB" id="A0A8T9Q9P0"/>
<dbReference type="InterPro" id="IPR013655">
    <property type="entry name" value="PAS_fold_3"/>
</dbReference>
<evidence type="ECO:0000256" key="2">
    <source>
        <dbReference type="ARBA" id="ARBA00012438"/>
    </source>
</evidence>
<dbReference type="PANTHER" id="PTHR24421:SF10">
    <property type="entry name" value="NITRATE_NITRITE SENSOR PROTEIN NARQ"/>
    <property type="match status" value="1"/>
</dbReference>
<name>A0A8T9Q9P0_9BACT</name>
<evidence type="ECO:0000256" key="4">
    <source>
        <dbReference type="ARBA" id="ARBA00022777"/>
    </source>
</evidence>
<dbReference type="CDD" id="cd16917">
    <property type="entry name" value="HATPase_UhpB-NarQ-NarX-like"/>
    <property type="match status" value="1"/>
</dbReference>
<dbReference type="Gene3D" id="3.30.565.10">
    <property type="entry name" value="Histidine kinase-like ATPase, C-terminal domain"/>
    <property type="match status" value="1"/>
</dbReference>
<organism evidence="9 10">
    <name type="scientific">Hymenobacter cellulosilyticus</name>
    <dbReference type="NCBI Taxonomy" id="2932248"/>
    <lineage>
        <taxon>Bacteria</taxon>
        <taxon>Pseudomonadati</taxon>
        <taxon>Bacteroidota</taxon>
        <taxon>Cytophagia</taxon>
        <taxon>Cytophagales</taxon>
        <taxon>Hymenobacteraceae</taxon>
        <taxon>Hymenobacter</taxon>
    </lineage>
</organism>
<gene>
    <name evidence="9" type="ORF">MUN79_08070</name>
</gene>
<accession>A0A8T9Q9P0</accession>
<dbReference type="InterPro" id="IPR036890">
    <property type="entry name" value="HATPase_C_sf"/>
</dbReference>
<dbReference type="GO" id="GO:0004673">
    <property type="term" value="F:protein histidine kinase activity"/>
    <property type="evidence" value="ECO:0007669"/>
    <property type="project" value="UniProtKB-EC"/>
</dbReference>
<protein>
    <recommendedName>
        <fullName evidence="2">histidine kinase</fullName>
        <ecNumber evidence="2">2.7.13.3</ecNumber>
    </recommendedName>
</protein>
<dbReference type="Pfam" id="PF08447">
    <property type="entry name" value="PAS_3"/>
    <property type="match status" value="1"/>
</dbReference>
<dbReference type="Proteomes" id="UP000831796">
    <property type="component" value="Chromosome"/>
</dbReference>
<dbReference type="InterPro" id="IPR004358">
    <property type="entry name" value="Sig_transdc_His_kin-like_C"/>
</dbReference>
<evidence type="ECO:0000256" key="5">
    <source>
        <dbReference type="ARBA" id="ARBA00023012"/>
    </source>
</evidence>
<proteinExistence type="predicted"/>
<dbReference type="PROSITE" id="PS50109">
    <property type="entry name" value="HIS_KIN"/>
    <property type="match status" value="1"/>
</dbReference>
<dbReference type="InterPro" id="IPR003594">
    <property type="entry name" value="HATPase_dom"/>
</dbReference>
<feature type="domain" description="PAC" evidence="8">
    <location>
        <begin position="32"/>
        <end position="84"/>
    </location>
</feature>
<dbReference type="SMART" id="SM00091">
    <property type="entry name" value="PAS"/>
    <property type="match status" value="1"/>
</dbReference>
<dbReference type="InterPro" id="IPR000014">
    <property type="entry name" value="PAS"/>
</dbReference>
<dbReference type="GO" id="GO:0006355">
    <property type="term" value="P:regulation of DNA-templated transcription"/>
    <property type="evidence" value="ECO:0007669"/>
    <property type="project" value="InterPro"/>
</dbReference>
<dbReference type="PANTHER" id="PTHR24421">
    <property type="entry name" value="NITRATE/NITRITE SENSOR PROTEIN NARX-RELATED"/>
    <property type="match status" value="1"/>
</dbReference>
<dbReference type="InterPro" id="IPR013767">
    <property type="entry name" value="PAS_fold"/>
</dbReference>
<dbReference type="GO" id="GO:0000160">
    <property type="term" value="P:phosphorelay signal transduction system"/>
    <property type="evidence" value="ECO:0007669"/>
    <property type="project" value="UniProtKB-KW"/>
</dbReference>
<evidence type="ECO:0000259" key="6">
    <source>
        <dbReference type="PROSITE" id="PS50109"/>
    </source>
</evidence>
<dbReference type="EMBL" id="CP095046">
    <property type="protein sequence ID" value="UOQ73855.1"/>
    <property type="molecule type" value="Genomic_DNA"/>
</dbReference>
<dbReference type="EC" id="2.7.13.3" evidence="2"/>
<dbReference type="PRINTS" id="PR00344">
    <property type="entry name" value="BCTRLSENSOR"/>
</dbReference>
<keyword evidence="3" id="KW-0808">Transferase</keyword>
<evidence type="ECO:0000256" key="1">
    <source>
        <dbReference type="ARBA" id="ARBA00000085"/>
    </source>
</evidence>
<evidence type="ECO:0000256" key="3">
    <source>
        <dbReference type="ARBA" id="ARBA00022679"/>
    </source>
</evidence>
<dbReference type="SMART" id="SM00387">
    <property type="entry name" value="HATPase_c"/>
    <property type="match status" value="1"/>
</dbReference>
<dbReference type="Pfam" id="PF02518">
    <property type="entry name" value="HATPase_c"/>
    <property type="match status" value="1"/>
</dbReference>
<dbReference type="Pfam" id="PF00989">
    <property type="entry name" value="PAS"/>
    <property type="match status" value="1"/>
</dbReference>
<dbReference type="NCBIfam" id="TIGR00229">
    <property type="entry name" value="sensory_box"/>
    <property type="match status" value="1"/>
</dbReference>
<dbReference type="SUPFAM" id="SSF55874">
    <property type="entry name" value="ATPase domain of HSP90 chaperone/DNA topoisomerase II/histidine kinase"/>
    <property type="match status" value="1"/>
</dbReference>
<evidence type="ECO:0000259" key="7">
    <source>
        <dbReference type="PROSITE" id="PS50112"/>
    </source>
</evidence>
<dbReference type="Gene3D" id="3.30.450.20">
    <property type="entry name" value="PAS domain"/>
    <property type="match status" value="2"/>
</dbReference>
<comment type="catalytic activity">
    <reaction evidence="1">
        <text>ATP + protein L-histidine = ADP + protein N-phospho-L-histidine.</text>
        <dbReference type="EC" id="2.7.13.3"/>
    </reaction>
</comment>
<keyword evidence="4" id="KW-0418">Kinase</keyword>
<dbReference type="CDD" id="cd00130">
    <property type="entry name" value="PAS"/>
    <property type="match status" value="2"/>
</dbReference>
<dbReference type="PROSITE" id="PS50113">
    <property type="entry name" value="PAC"/>
    <property type="match status" value="1"/>
</dbReference>